<dbReference type="AlphaFoldDB" id="A0A1J9QYS0"/>
<sequence length="202" mass="21767">MRFTTAATAFALVGLSAAAADPTVVVVPRATIRPAPDIVERATEHKIYVDTSSCADNGRTLPQIYGISNSTSQDFTEPERFDGPTFTFTVPAYYQGHVWLYNSDDQGASSGENTPLNVQGVDVFFYDQPTETEHNTATLPAEGATNENGQGYSVPDPIGAVRFASTSPSSKFIDGKTGGSLESTQEGDALYVYYCQEWPVQN</sequence>
<keyword evidence="3" id="KW-1185">Reference proteome</keyword>
<name>A0A1J9QYS0_9PEZI</name>
<feature type="signal peptide" evidence="1">
    <location>
        <begin position="1"/>
        <end position="20"/>
    </location>
</feature>
<reference evidence="2 3" key="1">
    <citation type="submission" date="2016-10" db="EMBL/GenBank/DDBJ databases">
        <title>Proteomics and genomics reveal pathogen-plant mechanisms compatible with a hemibiotrophic lifestyle of Diplodia corticola.</title>
        <authorList>
            <person name="Fernandes I."/>
            <person name="De Jonge R."/>
            <person name="Van De Peer Y."/>
            <person name="Devreese B."/>
            <person name="Alves A."/>
            <person name="Esteves A.C."/>
        </authorList>
    </citation>
    <scope>NUCLEOTIDE SEQUENCE [LARGE SCALE GENOMIC DNA]</scope>
    <source>
        <strain evidence="2 3">CBS 112549</strain>
    </source>
</reference>
<gene>
    <name evidence="2" type="ORF">BKCO1_2900065</name>
</gene>
<dbReference type="OrthoDB" id="3873111at2759"/>
<comment type="caution">
    <text evidence="2">The sequence shown here is derived from an EMBL/GenBank/DDBJ whole genome shotgun (WGS) entry which is preliminary data.</text>
</comment>
<dbReference type="GeneID" id="31014087"/>
<evidence type="ECO:0000313" key="3">
    <source>
        <dbReference type="Proteomes" id="UP000183809"/>
    </source>
</evidence>
<evidence type="ECO:0000256" key="1">
    <source>
        <dbReference type="SAM" id="SignalP"/>
    </source>
</evidence>
<accession>A0A1J9QYS0</accession>
<proteinExistence type="predicted"/>
<dbReference type="Proteomes" id="UP000183809">
    <property type="component" value="Unassembled WGS sequence"/>
</dbReference>
<feature type="chain" id="PRO_5013085996" evidence="1">
    <location>
        <begin position="21"/>
        <end position="202"/>
    </location>
</feature>
<organism evidence="2 3">
    <name type="scientific">Diplodia corticola</name>
    <dbReference type="NCBI Taxonomy" id="236234"/>
    <lineage>
        <taxon>Eukaryota</taxon>
        <taxon>Fungi</taxon>
        <taxon>Dikarya</taxon>
        <taxon>Ascomycota</taxon>
        <taxon>Pezizomycotina</taxon>
        <taxon>Dothideomycetes</taxon>
        <taxon>Dothideomycetes incertae sedis</taxon>
        <taxon>Botryosphaeriales</taxon>
        <taxon>Botryosphaeriaceae</taxon>
        <taxon>Diplodia</taxon>
    </lineage>
</organism>
<evidence type="ECO:0000313" key="2">
    <source>
        <dbReference type="EMBL" id="OJD33552.1"/>
    </source>
</evidence>
<protein>
    <submittedName>
        <fullName evidence="2">Uncharacterized protein</fullName>
    </submittedName>
</protein>
<keyword evidence="1" id="KW-0732">Signal</keyword>
<dbReference type="EMBL" id="MNUE01000029">
    <property type="protein sequence ID" value="OJD33552.1"/>
    <property type="molecule type" value="Genomic_DNA"/>
</dbReference>
<dbReference type="RefSeq" id="XP_020129812.1">
    <property type="nucleotide sequence ID" value="XM_020273826.1"/>
</dbReference>